<evidence type="ECO:0000259" key="1">
    <source>
        <dbReference type="SMART" id="SM01321"/>
    </source>
</evidence>
<name>A0A2D0NAF5_FLAN2</name>
<dbReference type="InterPro" id="IPR036515">
    <property type="entry name" value="Transposase_17_sf"/>
</dbReference>
<feature type="domain" description="Transposase IS200-like" evidence="1">
    <location>
        <begin position="5"/>
        <end position="119"/>
    </location>
</feature>
<proteinExistence type="predicted"/>
<accession>A0A2D0NAF5</accession>
<dbReference type="PANTHER" id="PTHR33360">
    <property type="entry name" value="TRANSPOSASE FOR INSERTION SEQUENCE ELEMENT IS200"/>
    <property type="match status" value="1"/>
</dbReference>
<evidence type="ECO:0000313" key="2">
    <source>
        <dbReference type="EMBL" id="PHN05467.1"/>
    </source>
</evidence>
<keyword evidence="3" id="KW-1185">Reference proteome</keyword>
<dbReference type="InterPro" id="IPR002686">
    <property type="entry name" value="Transposase_17"/>
</dbReference>
<evidence type="ECO:0000313" key="3">
    <source>
        <dbReference type="Proteomes" id="UP000223913"/>
    </source>
</evidence>
<dbReference type="Gene3D" id="3.30.70.1290">
    <property type="entry name" value="Transposase IS200-like"/>
    <property type="match status" value="1"/>
</dbReference>
<dbReference type="EMBL" id="PDUD01000021">
    <property type="protein sequence ID" value="PHN05467.1"/>
    <property type="molecule type" value="Genomic_DNA"/>
</dbReference>
<dbReference type="OrthoDB" id="9797997at2"/>
<organism evidence="2 3">
    <name type="scientific">Flavilitoribacter nigricans (strain ATCC 23147 / DSM 23189 / NBRC 102662 / NCIMB 1420 / SS-2)</name>
    <name type="common">Lewinella nigricans</name>
    <dbReference type="NCBI Taxonomy" id="1122177"/>
    <lineage>
        <taxon>Bacteria</taxon>
        <taxon>Pseudomonadati</taxon>
        <taxon>Bacteroidota</taxon>
        <taxon>Saprospiria</taxon>
        <taxon>Saprospirales</taxon>
        <taxon>Lewinellaceae</taxon>
        <taxon>Flavilitoribacter</taxon>
    </lineage>
</organism>
<dbReference type="SMART" id="SM01321">
    <property type="entry name" value="Y1_Tnp"/>
    <property type="match status" value="1"/>
</dbReference>
<dbReference type="PANTHER" id="PTHR33360:SF2">
    <property type="entry name" value="TRANSPOSASE FOR INSERTION SEQUENCE ELEMENT IS200"/>
    <property type="match status" value="1"/>
</dbReference>
<protein>
    <submittedName>
        <fullName evidence="2">Transposase</fullName>
    </submittedName>
</protein>
<comment type="caution">
    <text evidence="2">The sequence shown here is derived from an EMBL/GenBank/DDBJ whole genome shotgun (WGS) entry which is preliminary data.</text>
</comment>
<dbReference type="RefSeq" id="WP_099151044.1">
    <property type="nucleotide sequence ID" value="NZ_PDUD01000021.1"/>
</dbReference>
<dbReference type="SUPFAM" id="SSF143422">
    <property type="entry name" value="Transposase IS200-like"/>
    <property type="match status" value="1"/>
</dbReference>
<sequence>MANSYTQIYLQVVFAVSGRQNLIKQSWKDELYKYMTTVVMNNGHYLLAINGMPDHIHLFFRYRQTETIPKLISEVKTSSSHFIKKRGFTPHAFNWQGGYGAFSYSQSQVSRVINYIERQEVHHRKQSFREEYKSLLESFEIAYRDEYLFDFDDVYRWE</sequence>
<dbReference type="GO" id="GO:0004803">
    <property type="term" value="F:transposase activity"/>
    <property type="evidence" value="ECO:0007669"/>
    <property type="project" value="InterPro"/>
</dbReference>
<dbReference type="AlphaFoldDB" id="A0A2D0NAF5"/>
<dbReference type="Proteomes" id="UP000223913">
    <property type="component" value="Unassembled WGS sequence"/>
</dbReference>
<gene>
    <name evidence="2" type="ORF">CRP01_15845</name>
</gene>
<reference evidence="2 3" key="1">
    <citation type="submission" date="2017-10" db="EMBL/GenBank/DDBJ databases">
        <title>The draft genome sequence of Lewinella nigricans NBRC 102662.</title>
        <authorList>
            <person name="Wang K."/>
        </authorList>
    </citation>
    <scope>NUCLEOTIDE SEQUENCE [LARGE SCALE GENOMIC DNA]</scope>
    <source>
        <strain evidence="2 3">NBRC 102662</strain>
    </source>
</reference>
<dbReference type="Pfam" id="PF01797">
    <property type="entry name" value="Y1_Tnp"/>
    <property type="match status" value="1"/>
</dbReference>
<dbReference type="GO" id="GO:0006313">
    <property type="term" value="P:DNA transposition"/>
    <property type="evidence" value="ECO:0007669"/>
    <property type="project" value="InterPro"/>
</dbReference>
<dbReference type="GO" id="GO:0003677">
    <property type="term" value="F:DNA binding"/>
    <property type="evidence" value="ECO:0007669"/>
    <property type="project" value="InterPro"/>
</dbReference>